<dbReference type="RefSeq" id="WP_206050562.1">
    <property type="nucleotide sequence ID" value="NZ_JAMHJO010000002.1"/>
</dbReference>
<sequence>MKKIFSLLFVLSIFVFSFAFTGQIDSLVKDQFKGEFKAHENNASLFIEKNGASVSDMELFINGMKVNIFDSDENVLKVNVSKFVVDGVNDIAFVNKSKKVARVVVPFITLEKALPEKAGMNSDVLSKIDAVVEGEISKGITPGAVVLIAKDGYIVKEKAYGFAQKYDIKGLLKDPVYMNTNTIFDLASVTKVMATTQSIMSLISEGKINSVEDKVIKYLPEFGKNGKENITIADLLTHTSGLTPWKPTFYHVNNRKEELDFINNLPLEYETGTDRRYSDFSFMALGFIVEAASGMPMEEYAKTIYNELNMVDTGYLPSEDLNSRIAATSWGNPYEYRMVMDDSFGYKCEESKYFNEFNGWRNYVLIGQVNDGNAFYANHGVAGHAGLFSTTGDLAILGQTMLNGGGYDTTRVYDEDIVKEFTSPKRFGQGYGFEVDKSWYMGSNRSKETFGHTGFTGTQVIFDPNFDLQIIILTNKQHNGVNPFTKYNSTGYLSREVCNIVYESIK</sequence>
<protein>
    <submittedName>
        <fullName evidence="3">CubicO group peptidase (Beta-lactamase class C family)</fullName>
    </submittedName>
</protein>
<gene>
    <name evidence="3" type="ORF">C7380_11013</name>
</gene>
<comment type="caution">
    <text evidence="3">The sequence shown here is derived from an EMBL/GenBank/DDBJ whole genome shotgun (WGS) entry which is preliminary data.</text>
</comment>
<evidence type="ECO:0000256" key="1">
    <source>
        <dbReference type="ARBA" id="ARBA00022801"/>
    </source>
</evidence>
<dbReference type="Gene3D" id="3.40.710.10">
    <property type="entry name" value="DD-peptidase/beta-lactamase superfamily"/>
    <property type="match status" value="1"/>
</dbReference>
<dbReference type="InterPro" id="IPR050789">
    <property type="entry name" value="Diverse_Enzym_Activities"/>
</dbReference>
<dbReference type="PANTHER" id="PTHR43283:SF11">
    <property type="entry name" value="BETA-LACTAMASE-RELATED DOMAIN-CONTAINING PROTEIN"/>
    <property type="match status" value="1"/>
</dbReference>
<dbReference type="InterPro" id="IPR001466">
    <property type="entry name" value="Beta-lactam-related"/>
</dbReference>
<dbReference type="Pfam" id="PF00144">
    <property type="entry name" value="Beta-lactamase"/>
    <property type="match status" value="1"/>
</dbReference>
<evidence type="ECO:0000259" key="2">
    <source>
        <dbReference type="Pfam" id="PF00144"/>
    </source>
</evidence>
<name>A0AA45HIG9_9BACT</name>
<dbReference type="PANTHER" id="PTHR43283">
    <property type="entry name" value="BETA-LACTAMASE-RELATED"/>
    <property type="match status" value="1"/>
</dbReference>
<dbReference type="GO" id="GO:0016787">
    <property type="term" value="F:hydrolase activity"/>
    <property type="evidence" value="ECO:0007669"/>
    <property type="project" value="UniProtKB-KW"/>
</dbReference>
<dbReference type="SUPFAM" id="SSF56601">
    <property type="entry name" value="beta-lactamase/transpeptidase-like"/>
    <property type="match status" value="1"/>
</dbReference>
<accession>A0AA45HIG9</accession>
<keyword evidence="4" id="KW-1185">Reference proteome</keyword>
<keyword evidence="1" id="KW-0378">Hydrolase</keyword>
<dbReference type="InterPro" id="IPR012338">
    <property type="entry name" value="Beta-lactam/transpept-like"/>
</dbReference>
<proteinExistence type="predicted"/>
<organism evidence="3 4">
    <name type="scientific">Oceanotoga teriensis</name>
    <dbReference type="NCBI Taxonomy" id="515440"/>
    <lineage>
        <taxon>Bacteria</taxon>
        <taxon>Thermotogati</taxon>
        <taxon>Thermotogota</taxon>
        <taxon>Thermotogae</taxon>
        <taxon>Petrotogales</taxon>
        <taxon>Petrotogaceae</taxon>
        <taxon>Oceanotoga</taxon>
    </lineage>
</organism>
<evidence type="ECO:0000313" key="4">
    <source>
        <dbReference type="Proteomes" id="UP000245921"/>
    </source>
</evidence>
<reference evidence="3 4" key="1">
    <citation type="submission" date="2018-05" db="EMBL/GenBank/DDBJ databases">
        <title>Genomic Encyclopedia of Type Strains, Phase IV (KMG-IV): sequencing the most valuable type-strain genomes for metagenomic binning, comparative biology and taxonomic classification.</title>
        <authorList>
            <person name="Goeker M."/>
        </authorList>
    </citation>
    <scope>NUCLEOTIDE SEQUENCE [LARGE SCALE GENOMIC DNA]</scope>
    <source>
        <strain evidence="3 4">DSM 24906</strain>
    </source>
</reference>
<dbReference type="EMBL" id="QGGI01000010">
    <property type="protein sequence ID" value="PWJ92020.1"/>
    <property type="molecule type" value="Genomic_DNA"/>
</dbReference>
<dbReference type="AlphaFoldDB" id="A0AA45HIG9"/>
<feature type="domain" description="Beta-lactamase-related" evidence="2">
    <location>
        <begin position="131"/>
        <end position="480"/>
    </location>
</feature>
<evidence type="ECO:0000313" key="3">
    <source>
        <dbReference type="EMBL" id="PWJ92020.1"/>
    </source>
</evidence>
<dbReference type="Proteomes" id="UP000245921">
    <property type="component" value="Unassembled WGS sequence"/>
</dbReference>